<evidence type="ECO:0000256" key="4">
    <source>
        <dbReference type="ARBA" id="ARBA00022793"/>
    </source>
</evidence>
<dbReference type="SUPFAM" id="SSF51366">
    <property type="entry name" value="Ribulose-phoshate binding barrel"/>
    <property type="match status" value="1"/>
</dbReference>
<gene>
    <name evidence="7" type="ORF">CHS0354_018416</name>
</gene>
<dbReference type="GO" id="GO:0006221">
    <property type="term" value="P:pyrimidine nucleotide biosynthetic process"/>
    <property type="evidence" value="ECO:0007669"/>
    <property type="project" value="UniProtKB-KW"/>
</dbReference>
<evidence type="ECO:0000256" key="2">
    <source>
        <dbReference type="ARBA" id="ARBA00012321"/>
    </source>
</evidence>
<keyword evidence="8" id="KW-1185">Reference proteome</keyword>
<protein>
    <recommendedName>
        <fullName evidence="3">Orotidine 5'-phosphate decarboxylase</fullName>
        <ecNumber evidence="2">4.1.1.23</ecNumber>
    </recommendedName>
    <alternativeName>
        <fullName evidence="6">OMP decarboxylase</fullName>
    </alternativeName>
</protein>
<dbReference type="Proteomes" id="UP001195483">
    <property type="component" value="Unassembled WGS sequence"/>
</dbReference>
<evidence type="ECO:0000256" key="6">
    <source>
        <dbReference type="ARBA" id="ARBA00033428"/>
    </source>
</evidence>
<comment type="pathway">
    <text evidence="1">Pyrimidine metabolism; UMP biosynthesis via de novo pathway; UMP from orotate: step 2/2.</text>
</comment>
<name>A0AAE0TAD3_9BIVA</name>
<reference evidence="7" key="2">
    <citation type="journal article" date="2021" name="Genome Biol. Evol.">
        <title>Developing a high-quality reference genome for a parasitic bivalve with doubly uniparental inheritance (Bivalvia: Unionida).</title>
        <authorList>
            <person name="Smith C.H."/>
        </authorList>
    </citation>
    <scope>NUCLEOTIDE SEQUENCE</scope>
    <source>
        <strain evidence="7">CHS0354</strain>
        <tissue evidence="7">Mantle</tissue>
    </source>
</reference>
<dbReference type="Gene3D" id="3.20.20.70">
    <property type="entry name" value="Aldolase class I"/>
    <property type="match status" value="1"/>
</dbReference>
<dbReference type="EC" id="4.1.1.23" evidence="2"/>
<dbReference type="PANTHER" id="PTHR43375:SF1">
    <property type="entry name" value="OROTIDINE 5'-PHOSPHATE DECARBOXYLASE"/>
    <property type="match status" value="1"/>
</dbReference>
<comment type="caution">
    <text evidence="7">The sequence shown here is derived from an EMBL/GenBank/DDBJ whole genome shotgun (WGS) entry which is preliminary data.</text>
</comment>
<organism evidence="7 8">
    <name type="scientific">Potamilus streckersoni</name>
    <dbReference type="NCBI Taxonomy" id="2493646"/>
    <lineage>
        <taxon>Eukaryota</taxon>
        <taxon>Metazoa</taxon>
        <taxon>Spiralia</taxon>
        <taxon>Lophotrochozoa</taxon>
        <taxon>Mollusca</taxon>
        <taxon>Bivalvia</taxon>
        <taxon>Autobranchia</taxon>
        <taxon>Heteroconchia</taxon>
        <taxon>Palaeoheterodonta</taxon>
        <taxon>Unionida</taxon>
        <taxon>Unionoidea</taxon>
        <taxon>Unionidae</taxon>
        <taxon>Ambleminae</taxon>
        <taxon>Lampsilini</taxon>
        <taxon>Potamilus</taxon>
    </lineage>
</organism>
<evidence type="ECO:0000256" key="1">
    <source>
        <dbReference type="ARBA" id="ARBA00004861"/>
    </source>
</evidence>
<sequence length="165" mass="18551">MSYRTVFRCGIYTRIPMWERVARRVAGEWNTRGNCMLVAGATYPAELKRIREVIGDMPILSPAWGAQGADTKEAVRAGVNRYGSGLLISVSRGIYTDDPASSARLLRDTYDFDRLCKQHEQLEQEIETLTAGRGNSSKEELKIQTLKKEKLAVKERILLMLDANG</sequence>
<proteinExistence type="predicted"/>
<keyword evidence="4" id="KW-0456">Lyase</keyword>
<evidence type="ECO:0000256" key="5">
    <source>
        <dbReference type="ARBA" id="ARBA00022975"/>
    </source>
</evidence>
<dbReference type="InterPro" id="IPR007420">
    <property type="entry name" value="DUF465"/>
</dbReference>
<dbReference type="Pfam" id="PF04325">
    <property type="entry name" value="DUF465"/>
    <property type="match status" value="1"/>
</dbReference>
<dbReference type="InterPro" id="IPR011995">
    <property type="entry name" value="OMPdecase_type-2"/>
</dbReference>
<evidence type="ECO:0000313" key="8">
    <source>
        <dbReference type="Proteomes" id="UP001195483"/>
    </source>
</evidence>
<accession>A0AAE0TAD3</accession>
<reference evidence="7" key="3">
    <citation type="submission" date="2023-05" db="EMBL/GenBank/DDBJ databases">
        <authorList>
            <person name="Smith C.H."/>
        </authorList>
    </citation>
    <scope>NUCLEOTIDE SEQUENCE</scope>
    <source>
        <strain evidence="7">CHS0354</strain>
        <tissue evidence="7">Mantle</tissue>
    </source>
</reference>
<evidence type="ECO:0000256" key="3">
    <source>
        <dbReference type="ARBA" id="ARBA00021923"/>
    </source>
</evidence>
<dbReference type="EMBL" id="JAEAOA010001141">
    <property type="protein sequence ID" value="KAK3606822.1"/>
    <property type="molecule type" value="Genomic_DNA"/>
</dbReference>
<dbReference type="InterPro" id="IPR011060">
    <property type="entry name" value="RibuloseP-bd_barrel"/>
</dbReference>
<dbReference type="InterPro" id="IPR013785">
    <property type="entry name" value="Aldolase_TIM"/>
</dbReference>
<dbReference type="AlphaFoldDB" id="A0AAE0TAD3"/>
<evidence type="ECO:0000313" key="7">
    <source>
        <dbReference type="EMBL" id="KAK3606822.1"/>
    </source>
</evidence>
<reference evidence="7" key="1">
    <citation type="journal article" date="2021" name="Genome Biol. Evol.">
        <title>A High-Quality Reference Genome for a Parasitic Bivalve with Doubly Uniparental Inheritance (Bivalvia: Unionida).</title>
        <authorList>
            <person name="Smith C.H."/>
        </authorList>
    </citation>
    <scope>NUCLEOTIDE SEQUENCE</scope>
    <source>
        <strain evidence="7">CHS0354</strain>
    </source>
</reference>
<dbReference type="GO" id="GO:0004590">
    <property type="term" value="F:orotidine-5'-phosphate decarboxylase activity"/>
    <property type="evidence" value="ECO:0007669"/>
    <property type="project" value="UniProtKB-EC"/>
</dbReference>
<dbReference type="PANTHER" id="PTHR43375">
    <property type="entry name" value="OROTIDINE 5'-PHOSPHATE DECARBOXYLASE"/>
    <property type="match status" value="1"/>
</dbReference>
<keyword evidence="4" id="KW-0210">Decarboxylase</keyword>
<keyword evidence="5" id="KW-0665">Pyrimidine biosynthesis</keyword>